<protein>
    <submittedName>
        <fullName evidence="2">Mce family protein</fullName>
    </submittedName>
</protein>
<feature type="domain" description="Mce/MlaD" evidence="1">
    <location>
        <begin position="37"/>
        <end position="110"/>
    </location>
</feature>
<gene>
    <name evidence="2" type="ORF">NSK11_contig00119-0019</name>
</gene>
<dbReference type="Proteomes" id="UP000037179">
    <property type="component" value="Unassembled WGS sequence"/>
</dbReference>
<dbReference type="PANTHER" id="PTHR33371">
    <property type="entry name" value="INTERMEMBRANE PHOSPHOLIPID TRANSPORT SYSTEM BINDING PROTEIN MLAD-RELATED"/>
    <property type="match status" value="1"/>
</dbReference>
<dbReference type="GO" id="GO:0005576">
    <property type="term" value="C:extracellular region"/>
    <property type="evidence" value="ECO:0007669"/>
    <property type="project" value="TreeGrafter"/>
</dbReference>
<evidence type="ECO:0000259" key="1">
    <source>
        <dbReference type="Pfam" id="PF02470"/>
    </source>
</evidence>
<dbReference type="InterPro" id="IPR003399">
    <property type="entry name" value="Mce/MlaD"/>
</dbReference>
<name>A0A0B8NIP8_9NOCA</name>
<evidence type="ECO:0000313" key="2">
    <source>
        <dbReference type="EMBL" id="GAP31583.1"/>
    </source>
</evidence>
<evidence type="ECO:0000313" key="3">
    <source>
        <dbReference type="Proteomes" id="UP000037179"/>
    </source>
</evidence>
<dbReference type="EMBL" id="BBYQ01000119">
    <property type="protein sequence ID" value="GAP31583.1"/>
    <property type="molecule type" value="Genomic_DNA"/>
</dbReference>
<accession>A0A0B8NIP8</accession>
<comment type="caution">
    <text evidence="2">The sequence shown here is derived from an EMBL/GenBank/DDBJ whole genome shotgun (WGS) entry which is preliminary data.</text>
</comment>
<keyword evidence="3" id="KW-1185">Reference proteome</keyword>
<dbReference type="Pfam" id="PF02470">
    <property type="entry name" value="MlaD"/>
    <property type="match status" value="1"/>
</dbReference>
<proteinExistence type="predicted"/>
<reference evidence="2 3" key="2">
    <citation type="journal article" date="2016" name="Genome Announc.">
        <title>Draft Genome Sequence of Erythromycin- and Oxytetracycline-Sensitive Nocardia seriolae Strain U-1 (NBRC 110359).</title>
        <authorList>
            <person name="Imajoh M."/>
            <person name="Sukeda M."/>
            <person name="Shimizu M."/>
            <person name="Yamane J."/>
            <person name="Ohnishi K."/>
            <person name="Oshima S."/>
        </authorList>
    </citation>
    <scope>NUCLEOTIDE SEQUENCE [LARGE SCALE GENOMIC DNA]</scope>
    <source>
        <strain evidence="2 3">U-1</strain>
    </source>
</reference>
<dbReference type="InterPro" id="IPR052336">
    <property type="entry name" value="MlaD_Phospholipid_Transporter"/>
</dbReference>
<dbReference type="AlphaFoldDB" id="A0A0B8NIP8"/>
<organism evidence="2 3">
    <name type="scientific">Nocardia seriolae</name>
    <dbReference type="NCBI Taxonomy" id="37332"/>
    <lineage>
        <taxon>Bacteria</taxon>
        <taxon>Bacillati</taxon>
        <taxon>Actinomycetota</taxon>
        <taxon>Actinomycetes</taxon>
        <taxon>Mycobacteriales</taxon>
        <taxon>Nocardiaceae</taxon>
        <taxon>Nocardia</taxon>
    </lineage>
</organism>
<dbReference type="PANTHER" id="PTHR33371:SF4">
    <property type="entry name" value="INTERMEMBRANE PHOSPHOLIPID TRANSPORT SYSTEM BINDING PROTEIN MLAD"/>
    <property type="match status" value="1"/>
</dbReference>
<sequence>MVKRVLGSRGFMSITVVLTVVLAAGIGLRLSKPEVPTRSYCAEMPDTIGLYQGSAVAILGIPVGRVTEISAHGPTALVRFTVRADRKLPPDVGAVTVSDTLVSDRTLTLIGAEPTGPAWNPATCITKTLTPKSLSQTFAALTGLVDGLNGGGDADRRTALANGLDSLDAATSGTGEEINALIQQLSRALTAPDAAIGHLGRLLDALTELAHRARSGWPHMQDVATGLPQAFTDIVNLAFPPIIELVATLTNVLPQANDAIMMLAAPALKKLDVDNLARLLAAGVGSLTQVIGMAPAVATGFTTALDPDTGQFTLGYAPPKLALAQTDSDRLCAAVQALTGTGCQVNGGVVTVPAMPAMPALLAAVSAR</sequence>
<reference evidence="3" key="1">
    <citation type="submission" date="2015-07" db="EMBL/GenBank/DDBJ databases">
        <title>Nocardia seriolae U-1 whole genome shotgun sequence.</title>
        <authorList>
            <person name="Imajoh M."/>
            <person name="Fukumoto Y."/>
            <person name="Sukeda M."/>
            <person name="Yamane J."/>
            <person name="Yamasaki K."/>
            <person name="Shimizu M."/>
            <person name="Ohnishi K."/>
            <person name="Oshima S."/>
        </authorList>
    </citation>
    <scope>NUCLEOTIDE SEQUENCE [LARGE SCALE GENOMIC DNA]</scope>
    <source>
        <strain evidence="3">U-1</strain>
    </source>
</reference>
<dbReference type="RefSeq" id="WP_033090162.1">
    <property type="nucleotide sequence ID" value="NZ_AP017900.1"/>
</dbReference>